<organism evidence="3 4">
    <name type="scientific">Nonomuraea phyllanthi</name>
    <dbReference type="NCBI Taxonomy" id="2219224"/>
    <lineage>
        <taxon>Bacteria</taxon>
        <taxon>Bacillati</taxon>
        <taxon>Actinomycetota</taxon>
        <taxon>Actinomycetes</taxon>
        <taxon>Streptosporangiales</taxon>
        <taxon>Streptosporangiaceae</taxon>
        <taxon>Nonomuraea</taxon>
    </lineage>
</organism>
<dbReference type="Proteomes" id="UP000312512">
    <property type="component" value="Unassembled WGS sequence"/>
</dbReference>
<name>A0A5C4WNZ8_9ACTN</name>
<keyword evidence="4" id="KW-1185">Reference proteome</keyword>
<feature type="domain" description="PEP-utilising enzyme mobile" evidence="2">
    <location>
        <begin position="39"/>
        <end position="94"/>
    </location>
</feature>
<feature type="compositionally biased region" description="Low complexity" evidence="1">
    <location>
        <begin position="1"/>
        <end position="20"/>
    </location>
</feature>
<gene>
    <name evidence="3" type="ORF">FH608_013635</name>
</gene>
<dbReference type="AlphaFoldDB" id="A0A5C4WNZ8"/>
<evidence type="ECO:0000256" key="1">
    <source>
        <dbReference type="SAM" id="MobiDB-lite"/>
    </source>
</evidence>
<evidence type="ECO:0000313" key="3">
    <source>
        <dbReference type="EMBL" id="KAB8195383.1"/>
    </source>
</evidence>
<dbReference type="SUPFAM" id="SSF52009">
    <property type="entry name" value="Phosphohistidine domain"/>
    <property type="match status" value="1"/>
</dbReference>
<dbReference type="InterPro" id="IPR008279">
    <property type="entry name" value="PEP-util_enz_mobile_dom"/>
</dbReference>
<evidence type="ECO:0000259" key="2">
    <source>
        <dbReference type="Pfam" id="PF00391"/>
    </source>
</evidence>
<feature type="region of interest" description="Disordered" evidence="1">
    <location>
        <begin position="1"/>
        <end position="41"/>
    </location>
</feature>
<protein>
    <recommendedName>
        <fullName evidence="2">PEP-utilising enzyme mobile domain-containing protein</fullName>
    </recommendedName>
</protein>
<dbReference type="Gene3D" id="3.50.30.10">
    <property type="entry name" value="Phosphohistidine domain"/>
    <property type="match status" value="1"/>
</dbReference>
<sequence length="120" mass="12552">MRDPAGHGQIDQLGLDLGLGRPRRLGHVREGAGGRDRRRTVSPLDLHGLPAAAGVVTAHGGPAAVVARSMGKPAVVGPRGRRSMSVGAVCVSVDVRWRRSRGTTARPRTRRVASRPGTTG</sequence>
<reference evidence="3 4" key="1">
    <citation type="submission" date="2019-10" db="EMBL/GenBank/DDBJ databases">
        <title>Nonomuraea sp. nov., isolated from Phyllanthus amarus.</title>
        <authorList>
            <person name="Klykleung N."/>
            <person name="Tanasupawat S."/>
        </authorList>
    </citation>
    <scope>NUCLEOTIDE SEQUENCE [LARGE SCALE GENOMIC DNA]</scope>
    <source>
        <strain evidence="3 4">PA1-10</strain>
    </source>
</reference>
<comment type="caution">
    <text evidence="3">The sequence shown here is derived from an EMBL/GenBank/DDBJ whole genome shotgun (WGS) entry which is preliminary data.</text>
</comment>
<proteinExistence type="predicted"/>
<dbReference type="EMBL" id="VDLX02000004">
    <property type="protein sequence ID" value="KAB8195383.1"/>
    <property type="molecule type" value="Genomic_DNA"/>
</dbReference>
<feature type="region of interest" description="Disordered" evidence="1">
    <location>
        <begin position="99"/>
        <end position="120"/>
    </location>
</feature>
<accession>A0A5C4WNZ8</accession>
<dbReference type="Pfam" id="PF00391">
    <property type="entry name" value="PEP-utilizers"/>
    <property type="match status" value="1"/>
</dbReference>
<dbReference type="GO" id="GO:0016772">
    <property type="term" value="F:transferase activity, transferring phosphorus-containing groups"/>
    <property type="evidence" value="ECO:0007669"/>
    <property type="project" value="InterPro"/>
</dbReference>
<dbReference type="InterPro" id="IPR036637">
    <property type="entry name" value="Phosphohistidine_dom_sf"/>
</dbReference>
<evidence type="ECO:0000313" key="4">
    <source>
        <dbReference type="Proteomes" id="UP000312512"/>
    </source>
</evidence>